<evidence type="ECO:0000256" key="3">
    <source>
        <dbReference type="ARBA" id="ARBA00022840"/>
    </source>
</evidence>
<dbReference type="PROSITE" id="PS50011">
    <property type="entry name" value="PROTEIN_KINASE_DOM"/>
    <property type="match status" value="1"/>
</dbReference>
<protein>
    <submittedName>
        <fullName evidence="5">CMGC protein kinase</fullName>
    </submittedName>
</protein>
<evidence type="ECO:0000259" key="4">
    <source>
        <dbReference type="PROSITE" id="PS50011"/>
    </source>
</evidence>
<gene>
    <name evidence="5" type="ORF">A7D00_7322</name>
</gene>
<name>A0A178F9Z8_TRIVO</name>
<dbReference type="InterPro" id="IPR000719">
    <property type="entry name" value="Prot_kinase_dom"/>
</dbReference>
<dbReference type="SMART" id="SM00220">
    <property type="entry name" value="S_TKc"/>
    <property type="match status" value="1"/>
</dbReference>
<dbReference type="GO" id="GO:0004674">
    <property type="term" value="F:protein serine/threonine kinase activity"/>
    <property type="evidence" value="ECO:0007669"/>
    <property type="project" value="UniProtKB-KW"/>
</dbReference>
<dbReference type="Proteomes" id="UP000243519">
    <property type="component" value="Unassembled WGS sequence"/>
</dbReference>
<evidence type="ECO:0000313" key="6">
    <source>
        <dbReference type="Proteomes" id="UP000243519"/>
    </source>
</evidence>
<reference evidence="5 6" key="1">
    <citation type="submission" date="2016-05" db="EMBL/GenBank/DDBJ databases">
        <title>Genome sequencing of Trichophyton violaceum CMCC(F)T3l isolated from hair.</title>
        <authorList>
            <person name="Zhan P."/>
            <person name="Tao Y."/>
            <person name="Liu W."/>
        </authorList>
    </citation>
    <scope>NUCLEOTIDE SEQUENCE [LARGE SCALE GENOMIC DNA]</scope>
    <source>
        <strain evidence="6">CMCC(F)T3l</strain>
    </source>
</reference>
<keyword evidence="1" id="KW-0723">Serine/threonine-protein kinase</keyword>
<dbReference type="EMBL" id="LHPN01000023">
    <property type="protein sequence ID" value="OAL68756.1"/>
    <property type="molecule type" value="Genomic_DNA"/>
</dbReference>
<dbReference type="GO" id="GO:0005524">
    <property type="term" value="F:ATP binding"/>
    <property type="evidence" value="ECO:0007669"/>
    <property type="project" value="UniProtKB-KW"/>
</dbReference>
<comment type="caution">
    <text evidence="5">The sequence shown here is derived from an EMBL/GenBank/DDBJ whole genome shotgun (WGS) entry which is preliminary data.</text>
</comment>
<accession>A0A178F9Z8</accession>
<evidence type="ECO:0000256" key="2">
    <source>
        <dbReference type="ARBA" id="ARBA00022741"/>
    </source>
</evidence>
<proteinExistence type="predicted"/>
<dbReference type="SUPFAM" id="SSF56112">
    <property type="entry name" value="Protein kinase-like (PK-like)"/>
    <property type="match status" value="1"/>
</dbReference>
<dbReference type="OrthoDB" id="5979581at2759"/>
<dbReference type="Gene3D" id="1.10.510.10">
    <property type="entry name" value="Transferase(Phosphotransferase) domain 1"/>
    <property type="match status" value="1"/>
</dbReference>
<dbReference type="InterPro" id="IPR050117">
    <property type="entry name" value="MAPK"/>
</dbReference>
<dbReference type="InterPro" id="IPR011009">
    <property type="entry name" value="Kinase-like_dom_sf"/>
</dbReference>
<dbReference type="PANTHER" id="PTHR24055">
    <property type="entry name" value="MITOGEN-ACTIVATED PROTEIN KINASE"/>
    <property type="match status" value="1"/>
</dbReference>
<keyword evidence="6" id="KW-1185">Reference proteome</keyword>
<feature type="domain" description="Protein kinase" evidence="4">
    <location>
        <begin position="1"/>
        <end position="322"/>
    </location>
</feature>
<keyword evidence="3" id="KW-0067">ATP-binding</keyword>
<keyword evidence="5" id="KW-0418">Kinase</keyword>
<keyword evidence="5" id="KW-0808">Transferase</keyword>
<keyword evidence="2" id="KW-0547">Nucleotide-binding</keyword>
<dbReference type="Pfam" id="PF00069">
    <property type="entry name" value="Pkinase"/>
    <property type="match status" value="1"/>
</dbReference>
<sequence length="326" mass="36715">MSRSIYDLLAKGQKVLINGRQGQYQVIKALKRNVFQASTVESKTPERVIIKTEGSDPVIYQTEANCYGYRCVAESPNIRALHEVVDNDTDRCMVFEYLDTDLWSLRARAQELGQPFLKAAARSILEAVKAFSDMDGHFTALHTDINPNNVLVSKADSPKPIVKLADLGAIIPSEGFDDFRLQGVEIRAPEIWKGMLPRPPCQVWSVGVTLTHFFANRVIFGNWDQDCRVQEFPLEVNKSAWAIGKIIKLTGSVKRDEDPKYQLEFDLAELFVNQGLIKVGTLEEELAEVNASKGCVDFIHHLLTIDDKARPTAEQALQHLWFQSPE</sequence>
<evidence type="ECO:0000256" key="1">
    <source>
        <dbReference type="ARBA" id="ARBA00022527"/>
    </source>
</evidence>
<evidence type="ECO:0000313" key="5">
    <source>
        <dbReference type="EMBL" id="OAL68756.1"/>
    </source>
</evidence>
<organism evidence="5 6">
    <name type="scientific">Trichophyton violaceum</name>
    <dbReference type="NCBI Taxonomy" id="34388"/>
    <lineage>
        <taxon>Eukaryota</taxon>
        <taxon>Fungi</taxon>
        <taxon>Dikarya</taxon>
        <taxon>Ascomycota</taxon>
        <taxon>Pezizomycotina</taxon>
        <taxon>Eurotiomycetes</taxon>
        <taxon>Eurotiomycetidae</taxon>
        <taxon>Onygenales</taxon>
        <taxon>Arthrodermataceae</taxon>
        <taxon>Trichophyton</taxon>
    </lineage>
</organism>
<dbReference type="AlphaFoldDB" id="A0A178F9Z8"/>